<dbReference type="GO" id="GO:0003978">
    <property type="term" value="F:UDP-glucose 4-epimerase activity"/>
    <property type="evidence" value="ECO:0007669"/>
    <property type="project" value="InterPro"/>
</dbReference>
<gene>
    <name evidence="2" type="ORF">DWW14_24995</name>
</gene>
<name>A0A412WUA7_BACUN</name>
<evidence type="ECO:0000313" key="2">
    <source>
        <dbReference type="EMBL" id="RGV30817.1"/>
    </source>
</evidence>
<comment type="caution">
    <text evidence="2">The sequence shown here is derived from an EMBL/GenBank/DDBJ whole genome shotgun (WGS) entry which is preliminary data.</text>
</comment>
<sequence length="56" mass="6553">FFTEGNEDIARIEDYHSHNTARLDVEGMKKLLLKLRFIREDLGMEEKAKSAEIKSE</sequence>
<dbReference type="AlphaFoldDB" id="A0A412WUA7"/>
<evidence type="ECO:0000259" key="1">
    <source>
        <dbReference type="Pfam" id="PF08485"/>
    </source>
</evidence>
<proteinExistence type="predicted"/>
<reference evidence="2 3" key="1">
    <citation type="submission" date="2018-08" db="EMBL/GenBank/DDBJ databases">
        <title>A genome reference for cultivated species of the human gut microbiota.</title>
        <authorList>
            <person name="Zou Y."/>
            <person name="Xue W."/>
            <person name="Luo G."/>
        </authorList>
    </citation>
    <scope>NUCLEOTIDE SEQUENCE [LARGE SCALE GENOMIC DNA]</scope>
    <source>
        <strain evidence="2 3">AF14-42</strain>
    </source>
</reference>
<evidence type="ECO:0000313" key="3">
    <source>
        <dbReference type="Proteomes" id="UP000285343"/>
    </source>
</evidence>
<dbReference type="Pfam" id="PF08485">
    <property type="entry name" value="Polysacc_syn_2C"/>
    <property type="match status" value="1"/>
</dbReference>
<dbReference type="GO" id="GO:0009103">
    <property type="term" value="P:lipopolysaccharide biosynthetic process"/>
    <property type="evidence" value="ECO:0007669"/>
    <property type="project" value="InterPro"/>
</dbReference>
<dbReference type="InterPro" id="IPR013692">
    <property type="entry name" value="CapD_C"/>
</dbReference>
<dbReference type="EMBL" id="QRZC01000130">
    <property type="protein sequence ID" value="RGV30817.1"/>
    <property type="molecule type" value="Genomic_DNA"/>
</dbReference>
<protein>
    <submittedName>
        <fullName evidence="2">UDP-glucose 4-epimerase</fullName>
    </submittedName>
</protein>
<feature type="non-terminal residue" evidence="2">
    <location>
        <position position="1"/>
    </location>
</feature>
<organism evidence="2 3">
    <name type="scientific">Bacteroides uniformis</name>
    <dbReference type="NCBI Taxonomy" id="820"/>
    <lineage>
        <taxon>Bacteria</taxon>
        <taxon>Pseudomonadati</taxon>
        <taxon>Bacteroidota</taxon>
        <taxon>Bacteroidia</taxon>
        <taxon>Bacteroidales</taxon>
        <taxon>Bacteroidaceae</taxon>
        <taxon>Bacteroides</taxon>
    </lineage>
</organism>
<dbReference type="Proteomes" id="UP000285343">
    <property type="component" value="Unassembled WGS sequence"/>
</dbReference>
<accession>A0A412WUA7</accession>
<feature type="domain" description="UDP-glucose 4-epimerase CapD C-terminal" evidence="1">
    <location>
        <begin position="1"/>
        <end position="39"/>
    </location>
</feature>